<evidence type="ECO:0000256" key="2">
    <source>
        <dbReference type="ARBA" id="ARBA00022679"/>
    </source>
</evidence>
<dbReference type="EMBL" id="PFAA01000006">
    <property type="protein sequence ID" value="PIT96976.1"/>
    <property type="molecule type" value="Genomic_DNA"/>
</dbReference>
<reference evidence="6" key="1">
    <citation type="submission" date="2017-09" db="EMBL/GenBank/DDBJ databases">
        <title>Depth-based differentiation of microbial function through sediment-hosted aquifers and enrichment of novel symbionts in the deep terrestrial subsurface.</title>
        <authorList>
            <person name="Probst A.J."/>
            <person name="Ladd B."/>
            <person name="Jarett J.K."/>
            <person name="Geller-Mcgrath D.E."/>
            <person name="Sieber C.M.K."/>
            <person name="Emerson J.B."/>
            <person name="Anantharaman K."/>
            <person name="Thomas B.C."/>
            <person name="Malmstrom R."/>
            <person name="Stieglmeier M."/>
            <person name="Klingl A."/>
            <person name="Woyke T."/>
            <person name="Ryan C.M."/>
            <person name="Banfield J.F."/>
        </authorList>
    </citation>
    <scope>NUCLEOTIDE SEQUENCE [LARGE SCALE GENOMIC DNA]</scope>
</reference>
<dbReference type="InterPro" id="IPR025595">
    <property type="entry name" value="PterinBD-DUF4346"/>
</dbReference>
<dbReference type="AlphaFoldDB" id="A0A2M6WW95"/>
<dbReference type="InterPro" id="IPR036926">
    <property type="entry name" value="Thymidate_synth/dCMP_Mease_sf"/>
</dbReference>
<accession>A0A2M6WW95</accession>
<keyword evidence="2" id="KW-0808">Transferase</keyword>
<gene>
    <name evidence="5" type="ORF">COT82_00265</name>
</gene>
<dbReference type="Proteomes" id="UP000230481">
    <property type="component" value="Unassembled WGS sequence"/>
</dbReference>
<dbReference type="Pfam" id="PF14251">
    <property type="entry name" value="PterinBD-DUF4346"/>
    <property type="match status" value="1"/>
</dbReference>
<feature type="domain" description="Thymidylate synthase/dCMP hydroxymethylase" evidence="3">
    <location>
        <begin position="150"/>
        <end position="295"/>
    </location>
</feature>
<evidence type="ECO:0000313" key="6">
    <source>
        <dbReference type="Proteomes" id="UP000230481"/>
    </source>
</evidence>
<evidence type="ECO:0000259" key="3">
    <source>
        <dbReference type="Pfam" id="PF00303"/>
    </source>
</evidence>
<dbReference type="GO" id="GO:0032259">
    <property type="term" value="P:methylation"/>
    <property type="evidence" value="ECO:0007669"/>
    <property type="project" value="UniProtKB-KW"/>
</dbReference>
<dbReference type="InterPro" id="IPR045097">
    <property type="entry name" value="Thymidate_synth/dCMP_Mease"/>
</dbReference>
<keyword evidence="1" id="KW-0489">Methyltransferase</keyword>
<dbReference type="PANTHER" id="PTHR11548:SF1">
    <property type="entry name" value="THYMIDYLATE SYNTHASE 1"/>
    <property type="match status" value="1"/>
</dbReference>
<protein>
    <submittedName>
        <fullName evidence="5">Uncharacterized protein</fullName>
    </submittedName>
</protein>
<dbReference type="InterPro" id="IPR023451">
    <property type="entry name" value="Thymidate_synth/dCMP_Mease_dom"/>
</dbReference>
<evidence type="ECO:0000259" key="4">
    <source>
        <dbReference type="Pfam" id="PF14251"/>
    </source>
</evidence>
<dbReference type="GO" id="GO:0005829">
    <property type="term" value="C:cytosol"/>
    <property type="evidence" value="ECO:0007669"/>
    <property type="project" value="TreeGrafter"/>
</dbReference>
<evidence type="ECO:0000256" key="1">
    <source>
        <dbReference type="ARBA" id="ARBA00022603"/>
    </source>
</evidence>
<evidence type="ECO:0000313" key="5">
    <source>
        <dbReference type="EMBL" id="PIT96976.1"/>
    </source>
</evidence>
<proteinExistence type="predicted"/>
<feature type="domain" description="DUF4346" evidence="4">
    <location>
        <begin position="299"/>
        <end position="375"/>
    </location>
</feature>
<dbReference type="Pfam" id="PF00303">
    <property type="entry name" value="Thymidylat_synt"/>
    <property type="match status" value="1"/>
</dbReference>
<organism evidence="5 6">
    <name type="scientific">Candidatus Campbellbacteria bacterium CG10_big_fil_rev_8_21_14_0_10_35_52</name>
    <dbReference type="NCBI Taxonomy" id="1974527"/>
    <lineage>
        <taxon>Bacteria</taxon>
        <taxon>Candidatus Campbelliibacteriota</taxon>
    </lineage>
</organism>
<dbReference type="PANTHER" id="PTHR11548">
    <property type="entry name" value="THYMIDYLATE SYNTHASE 1"/>
    <property type="match status" value="1"/>
</dbReference>
<comment type="caution">
    <text evidence="5">The sequence shown here is derived from an EMBL/GenBank/DDBJ whole genome shotgun (WGS) entry which is preliminary data.</text>
</comment>
<dbReference type="Gene3D" id="3.30.572.10">
    <property type="entry name" value="Thymidylate synthase/dCMP hydroxymethylase domain"/>
    <property type="match status" value="1"/>
</dbReference>
<dbReference type="GO" id="GO:0004799">
    <property type="term" value="F:thymidylate synthase activity"/>
    <property type="evidence" value="ECO:0007669"/>
    <property type="project" value="TreeGrafter"/>
</dbReference>
<dbReference type="GO" id="GO:0006231">
    <property type="term" value="P:dTMP biosynthetic process"/>
    <property type="evidence" value="ECO:0007669"/>
    <property type="project" value="TreeGrafter"/>
</dbReference>
<name>A0A2M6WW95_9BACT</name>
<sequence length="380" mass="43256">MKKIISNVELIDMSHLSLEEAEKRINEEEAINEPYMELIKFPDAILEKIETFPSEEVGWLIHGKTIIEAWLRVVERIMRYGLIKGTQYGYQQKELISVAWVISDENPDEPDLSLTLEWPGELQKVTGAIEKDLKEYYSVFLSSEPPAGIAYTYGNRLMKYPLSDGNLDQIKEVIIKQLKDSPDSRRAVATTLVPEVDAFSTEPPCITQIQALQSNGKLHFLATIRSHDIFKGAIPNAFGLRILQKKVSQELGFELGQLKITSESVHIYEQDWGNASQLVECAFWEREPNLIFDEKTQTDPRGYLVIRVKDEEIFAVFQGPQGEELLSFNAKIAKEIMKKIAQLEILSRSDHLLDIGAELQKAEIALKKGLSYVQDKPLDF</sequence>
<dbReference type="SUPFAM" id="SSF55831">
    <property type="entry name" value="Thymidylate synthase/dCMP hydroxymethylase"/>
    <property type="match status" value="1"/>
</dbReference>